<reference evidence="11 12" key="1">
    <citation type="journal article" date="2011" name="Science">
        <title>The ecoresponsive genome of Daphnia pulex.</title>
        <authorList>
            <person name="Colbourne J.K."/>
            <person name="Pfrender M.E."/>
            <person name="Gilbert D."/>
            <person name="Thomas W.K."/>
            <person name="Tucker A."/>
            <person name="Oakley T.H."/>
            <person name="Tokishita S."/>
            <person name="Aerts A."/>
            <person name="Arnold G.J."/>
            <person name="Basu M.K."/>
            <person name="Bauer D.J."/>
            <person name="Caceres C.E."/>
            <person name="Carmel L."/>
            <person name="Casola C."/>
            <person name="Choi J.H."/>
            <person name="Detter J.C."/>
            <person name="Dong Q."/>
            <person name="Dusheyko S."/>
            <person name="Eads B.D."/>
            <person name="Frohlich T."/>
            <person name="Geiler-Samerotte K.A."/>
            <person name="Gerlach D."/>
            <person name="Hatcher P."/>
            <person name="Jogdeo S."/>
            <person name="Krijgsveld J."/>
            <person name="Kriventseva E.V."/>
            <person name="Kultz D."/>
            <person name="Laforsch C."/>
            <person name="Lindquist E."/>
            <person name="Lopez J."/>
            <person name="Manak J.R."/>
            <person name="Muller J."/>
            <person name="Pangilinan J."/>
            <person name="Patwardhan R.P."/>
            <person name="Pitluck S."/>
            <person name="Pritham E.J."/>
            <person name="Rechtsteiner A."/>
            <person name="Rho M."/>
            <person name="Rogozin I.B."/>
            <person name="Sakarya O."/>
            <person name="Salamov A."/>
            <person name="Schaack S."/>
            <person name="Shapiro H."/>
            <person name="Shiga Y."/>
            <person name="Skalitzky C."/>
            <person name="Smith Z."/>
            <person name="Souvorov A."/>
            <person name="Sung W."/>
            <person name="Tang Z."/>
            <person name="Tsuchiya D."/>
            <person name="Tu H."/>
            <person name="Vos H."/>
            <person name="Wang M."/>
            <person name="Wolf Y.I."/>
            <person name="Yamagata H."/>
            <person name="Yamada T."/>
            <person name="Ye Y."/>
            <person name="Shaw J.R."/>
            <person name="Andrews J."/>
            <person name="Crease T.J."/>
            <person name="Tang H."/>
            <person name="Lucas S.M."/>
            <person name="Robertson H.M."/>
            <person name="Bork P."/>
            <person name="Koonin E.V."/>
            <person name="Zdobnov E.M."/>
            <person name="Grigoriev I.V."/>
            <person name="Lynch M."/>
            <person name="Boore J.L."/>
        </authorList>
    </citation>
    <scope>NUCLEOTIDE SEQUENCE [LARGE SCALE GENOMIC DNA]</scope>
</reference>
<evidence type="ECO:0000256" key="4">
    <source>
        <dbReference type="ARBA" id="ARBA00023155"/>
    </source>
</evidence>
<feature type="region of interest" description="Disordered" evidence="9">
    <location>
        <begin position="1"/>
        <end position="48"/>
    </location>
</feature>
<name>E9FW87_DAPPU</name>
<feature type="compositionally biased region" description="Polar residues" evidence="9">
    <location>
        <begin position="228"/>
        <end position="240"/>
    </location>
</feature>
<comment type="similarity">
    <text evidence="7">Belongs to the TALE/TGIF homeobox family.</text>
</comment>
<dbReference type="Gene3D" id="1.10.10.60">
    <property type="entry name" value="Homeodomain-like"/>
    <property type="match status" value="1"/>
</dbReference>
<evidence type="ECO:0000313" key="11">
    <source>
        <dbReference type="EMBL" id="EFX88970.1"/>
    </source>
</evidence>
<evidence type="ECO:0000256" key="5">
    <source>
        <dbReference type="ARBA" id="ARBA00023163"/>
    </source>
</evidence>
<dbReference type="HOGENOM" id="CLU_704502_0_0_1"/>
<dbReference type="GO" id="GO:0000987">
    <property type="term" value="F:cis-regulatory region sequence-specific DNA binding"/>
    <property type="evidence" value="ECO:0007669"/>
    <property type="project" value="UniProtKB-ARBA"/>
</dbReference>
<dbReference type="InterPro" id="IPR008422">
    <property type="entry name" value="KN_HD"/>
</dbReference>
<dbReference type="InterPro" id="IPR009057">
    <property type="entry name" value="Homeodomain-like_sf"/>
</dbReference>
<dbReference type="InterPro" id="IPR050224">
    <property type="entry name" value="TALE_homeobox"/>
</dbReference>
<protein>
    <recommendedName>
        <fullName evidence="10">Homeobox domain-containing protein</fullName>
    </recommendedName>
</protein>
<feature type="DNA-binding region" description="Homeobox" evidence="8">
    <location>
        <begin position="40"/>
        <end position="102"/>
    </location>
</feature>
<keyword evidence="6 8" id="KW-0539">Nucleus</keyword>
<keyword evidence="3 8" id="KW-0238">DNA-binding</keyword>
<feature type="compositionally biased region" description="Low complexity" evidence="9">
    <location>
        <begin position="1"/>
        <end position="17"/>
    </location>
</feature>
<dbReference type="eggNOG" id="KOG0773">
    <property type="taxonomic scope" value="Eukaryota"/>
</dbReference>
<keyword evidence="5" id="KW-0804">Transcription</keyword>
<dbReference type="SUPFAM" id="SSF46689">
    <property type="entry name" value="Homeodomain-like"/>
    <property type="match status" value="1"/>
</dbReference>
<keyword evidence="12" id="KW-1185">Reference proteome</keyword>
<comment type="subcellular location">
    <subcellularLocation>
        <location evidence="1 8">Nucleus</location>
    </subcellularLocation>
</comment>
<evidence type="ECO:0000259" key="10">
    <source>
        <dbReference type="PROSITE" id="PS50071"/>
    </source>
</evidence>
<keyword evidence="2" id="KW-0805">Transcription regulation</keyword>
<evidence type="ECO:0000313" key="12">
    <source>
        <dbReference type="Proteomes" id="UP000000305"/>
    </source>
</evidence>
<feature type="region of interest" description="Disordered" evidence="9">
    <location>
        <begin position="208"/>
        <end position="242"/>
    </location>
</feature>
<evidence type="ECO:0000256" key="6">
    <source>
        <dbReference type="ARBA" id="ARBA00023242"/>
    </source>
</evidence>
<feature type="domain" description="Homeobox" evidence="10">
    <location>
        <begin position="38"/>
        <end position="101"/>
    </location>
</feature>
<dbReference type="GO" id="GO:0006355">
    <property type="term" value="P:regulation of DNA-templated transcription"/>
    <property type="evidence" value="ECO:0007669"/>
    <property type="project" value="InterPro"/>
</dbReference>
<dbReference type="Pfam" id="PF05920">
    <property type="entry name" value="Homeobox_KN"/>
    <property type="match status" value="1"/>
</dbReference>
<dbReference type="InterPro" id="IPR001356">
    <property type="entry name" value="HD"/>
</dbReference>
<dbReference type="FunFam" id="1.10.10.60:FF:000059">
    <property type="entry name" value="TGFB-induced factor homeobox 1"/>
    <property type="match status" value="1"/>
</dbReference>
<feature type="compositionally biased region" description="Basic residues" evidence="9">
    <location>
        <begin position="211"/>
        <end position="227"/>
    </location>
</feature>
<keyword evidence="4 8" id="KW-0371">Homeobox</keyword>
<evidence type="ECO:0000256" key="2">
    <source>
        <dbReference type="ARBA" id="ARBA00023015"/>
    </source>
</evidence>
<feature type="region of interest" description="Disordered" evidence="9">
    <location>
        <begin position="282"/>
        <end position="329"/>
    </location>
</feature>
<organism evidence="11 12">
    <name type="scientific">Daphnia pulex</name>
    <name type="common">Water flea</name>
    <dbReference type="NCBI Taxonomy" id="6669"/>
    <lineage>
        <taxon>Eukaryota</taxon>
        <taxon>Metazoa</taxon>
        <taxon>Ecdysozoa</taxon>
        <taxon>Arthropoda</taxon>
        <taxon>Crustacea</taxon>
        <taxon>Branchiopoda</taxon>
        <taxon>Diplostraca</taxon>
        <taxon>Cladocera</taxon>
        <taxon>Anomopoda</taxon>
        <taxon>Daphniidae</taxon>
        <taxon>Daphnia</taxon>
    </lineage>
</organism>
<evidence type="ECO:0000256" key="7">
    <source>
        <dbReference type="ARBA" id="ARBA00038021"/>
    </source>
</evidence>
<gene>
    <name evidence="11" type="ORF">DAPPUDRAFT_310984</name>
</gene>
<feature type="compositionally biased region" description="Basic and acidic residues" evidence="9">
    <location>
        <begin position="282"/>
        <end position="293"/>
    </location>
</feature>
<feature type="compositionally biased region" description="Basic and acidic residues" evidence="9">
    <location>
        <begin position="147"/>
        <end position="156"/>
    </location>
</feature>
<dbReference type="EMBL" id="GL732525">
    <property type="protein sequence ID" value="EFX88970.1"/>
    <property type="molecule type" value="Genomic_DNA"/>
</dbReference>
<feature type="compositionally biased region" description="Basic and acidic residues" evidence="9">
    <location>
        <begin position="184"/>
        <end position="193"/>
    </location>
</feature>
<evidence type="ECO:0000256" key="1">
    <source>
        <dbReference type="ARBA" id="ARBA00004123"/>
    </source>
</evidence>
<evidence type="ECO:0000256" key="8">
    <source>
        <dbReference type="PROSITE-ProRule" id="PRU00108"/>
    </source>
</evidence>
<dbReference type="CDD" id="cd00086">
    <property type="entry name" value="homeodomain"/>
    <property type="match status" value="1"/>
</dbReference>
<feature type="region of interest" description="Disordered" evidence="9">
    <location>
        <begin position="110"/>
        <end position="196"/>
    </location>
</feature>
<dbReference type="GO" id="GO:0001654">
    <property type="term" value="P:eye development"/>
    <property type="evidence" value="ECO:0007669"/>
    <property type="project" value="UniProtKB-ARBA"/>
</dbReference>
<dbReference type="SMART" id="SM00389">
    <property type="entry name" value="HOX"/>
    <property type="match status" value="1"/>
</dbReference>
<dbReference type="GO" id="GO:0005634">
    <property type="term" value="C:nucleus"/>
    <property type="evidence" value="ECO:0007669"/>
    <property type="project" value="UniProtKB-SubCell"/>
</dbReference>
<dbReference type="AlphaFoldDB" id="E9FW87"/>
<feature type="compositionally biased region" description="Low complexity" evidence="9">
    <location>
        <begin position="157"/>
        <end position="166"/>
    </location>
</feature>
<feature type="region of interest" description="Disordered" evidence="9">
    <location>
        <begin position="347"/>
        <end position="367"/>
    </location>
</feature>
<accession>E9FW87</accession>
<proteinExistence type="inferred from homology"/>
<dbReference type="OrthoDB" id="10056939at2759"/>
<dbReference type="KEGG" id="dpx:DAPPUDRAFT_310984"/>
<dbReference type="Proteomes" id="UP000000305">
    <property type="component" value="Unassembled WGS sequence"/>
</dbReference>
<dbReference type="InParanoid" id="E9FW87"/>
<feature type="compositionally biased region" description="Low complexity" evidence="9">
    <location>
        <begin position="311"/>
        <end position="327"/>
    </location>
</feature>
<dbReference type="STRING" id="6669.E9FW87"/>
<evidence type="ECO:0000256" key="3">
    <source>
        <dbReference type="ARBA" id="ARBA00023125"/>
    </source>
</evidence>
<feature type="compositionally biased region" description="Acidic residues" evidence="9">
    <location>
        <begin position="294"/>
        <end position="304"/>
    </location>
</feature>
<sequence>MDSVMSGGEETSEAGPAGASGSGSRGSIHHHRSRQQAAADKRRRGNLPKESVRLLKKWLYDHRYNAYPSDNEKAILAKEAGLTVLQVCNWFINARRRVLPELIRREGNDPQRYTISRRGKKQGGSPTKRPPTSSSWSEQENENEQEVESHSREQHGSDGVASVGQSSSGGGAGGDWSPESQSCGDHDYFEDHPSSGFGVELEVENAELETHHHHHHPSHTASAKRRSGQTIHPTSPTPCSSPAVVCPCGCGDEEVEHRENYVVRKAQTQMESLCEISRWFREEQQQSNKKRDDGEETMEEEDDEKQFCTRTESCADSSTSSSRDTWTPVHVEPTYGPCQRCYPRNLKFAPHSSNHVTPPPTPPDERDKFECLYLLVDTAISRMERERGRPWK</sequence>
<dbReference type="GO" id="GO:0048646">
    <property type="term" value="P:anatomical structure formation involved in morphogenesis"/>
    <property type="evidence" value="ECO:0007669"/>
    <property type="project" value="UniProtKB-ARBA"/>
</dbReference>
<evidence type="ECO:0000256" key="9">
    <source>
        <dbReference type="SAM" id="MobiDB-lite"/>
    </source>
</evidence>
<dbReference type="PANTHER" id="PTHR11850">
    <property type="entry name" value="HOMEOBOX PROTEIN TRANSCRIPTION FACTORS"/>
    <property type="match status" value="1"/>
</dbReference>
<dbReference type="PROSITE" id="PS50071">
    <property type="entry name" value="HOMEOBOX_2"/>
    <property type="match status" value="1"/>
</dbReference>